<comment type="caution">
    <text evidence="14">The sequence shown here is derived from an EMBL/GenBank/DDBJ whole genome shotgun (WGS) entry which is preliminary data.</text>
</comment>
<dbReference type="InterPro" id="IPR044929">
    <property type="entry name" value="DNA/RNA_non-sp_Endonuclease_sf"/>
</dbReference>
<keyword evidence="15" id="KW-1185">Reference proteome</keyword>
<dbReference type="GO" id="GO:0005743">
    <property type="term" value="C:mitochondrial inner membrane"/>
    <property type="evidence" value="ECO:0007669"/>
    <property type="project" value="TreeGrafter"/>
</dbReference>
<comment type="similarity">
    <text evidence="2 10">Belongs to the DNA/RNA non-specific endonuclease family.</text>
</comment>
<dbReference type="GO" id="GO:0004521">
    <property type="term" value="F:RNA endonuclease activity"/>
    <property type="evidence" value="ECO:0007669"/>
    <property type="project" value="TreeGrafter"/>
</dbReference>
<evidence type="ECO:0000259" key="13">
    <source>
        <dbReference type="SMART" id="SM00892"/>
    </source>
</evidence>
<dbReference type="PROSITE" id="PS01070">
    <property type="entry name" value="NUCLEASE_NON_SPEC"/>
    <property type="match status" value="1"/>
</dbReference>
<dbReference type="GO" id="GO:0005634">
    <property type="term" value="C:nucleus"/>
    <property type="evidence" value="ECO:0007669"/>
    <property type="project" value="TreeGrafter"/>
</dbReference>
<accession>A0A1X2IM99</accession>
<evidence type="ECO:0000256" key="10">
    <source>
        <dbReference type="RuleBase" id="RU366055"/>
    </source>
</evidence>
<dbReference type="OrthoDB" id="5418055at2759"/>
<evidence type="ECO:0000256" key="8">
    <source>
        <dbReference type="PIRSR" id="PIRSR640255-1"/>
    </source>
</evidence>
<dbReference type="PANTHER" id="PTHR13966:SF5">
    <property type="entry name" value="ENDONUCLEASE G, MITOCHONDRIAL"/>
    <property type="match status" value="1"/>
</dbReference>
<evidence type="ECO:0000256" key="2">
    <source>
        <dbReference type="ARBA" id="ARBA00010052"/>
    </source>
</evidence>
<evidence type="ECO:0000313" key="14">
    <source>
        <dbReference type="EMBL" id="ORZ18903.1"/>
    </source>
</evidence>
<feature type="binding site" evidence="9">
    <location>
        <position position="142"/>
    </location>
    <ligand>
        <name>Mg(2+)</name>
        <dbReference type="ChEBI" id="CHEBI:18420"/>
        <note>catalytic</note>
    </ligand>
</feature>
<keyword evidence="6 10" id="KW-0378">Hydrolase</keyword>
<dbReference type="EMBL" id="MCGE01000008">
    <property type="protein sequence ID" value="ORZ18903.1"/>
    <property type="molecule type" value="Genomic_DNA"/>
</dbReference>
<feature type="domain" description="ENPP1-3/EXOG-like endonuclease/phosphodiesterase" evidence="12">
    <location>
        <begin position="45"/>
        <end position="258"/>
    </location>
</feature>
<dbReference type="SUPFAM" id="SSF54060">
    <property type="entry name" value="His-Me finger endonucleases"/>
    <property type="match status" value="1"/>
</dbReference>
<name>A0A1X2IM99_9FUNG</name>
<evidence type="ECO:0000313" key="15">
    <source>
        <dbReference type="Proteomes" id="UP000193560"/>
    </source>
</evidence>
<evidence type="ECO:0000256" key="6">
    <source>
        <dbReference type="ARBA" id="ARBA00022801"/>
    </source>
</evidence>
<feature type="region of interest" description="Disordered" evidence="11">
    <location>
        <begin position="1"/>
        <end position="32"/>
    </location>
</feature>
<gene>
    <name evidence="14" type="ORF">BCR42DRAFT_323982</name>
</gene>
<reference evidence="14 15" key="1">
    <citation type="submission" date="2016-07" db="EMBL/GenBank/DDBJ databases">
        <title>Pervasive Adenine N6-methylation of Active Genes in Fungi.</title>
        <authorList>
            <consortium name="DOE Joint Genome Institute"/>
            <person name="Mondo S.J."/>
            <person name="Dannebaum R.O."/>
            <person name="Kuo R.C."/>
            <person name="Labutti K."/>
            <person name="Haridas S."/>
            <person name="Kuo A."/>
            <person name="Salamov A."/>
            <person name="Ahrendt S.R."/>
            <person name="Lipzen A."/>
            <person name="Sullivan W."/>
            <person name="Andreopoulos W.B."/>
            <person name="Clum A."/>
            <person name="Lindquist E."/>
            <person name="Daum C."/>
            <person name="Ramamoorthy G.K."/>
            <person name="Gryganskyi A."/>
            <person name="Culley D."/>
            <person name="Magnuson J.K."/>
            <person name="James T.Y."/>
            <person name="O'Malley M.A."/>
            <person name="Stajich J.E."/>
            <person name="Spatafora J.W."/>
            <person name="Visel A."/>
            <person name="Grigoriev I.V."/>
        </authorList>
    </citation>
    <scope>NUCLEOTIDE SEQUENCE [LARGE SCALE GENOMIC DNA]</scope>
    <source>
        <strain evidence="14 15">NRRL 1336</strain>
    </source>
</reference>
<evidence type="ECO:0000256" key="5">
    <source>
        <dbReference type="ARBA" id="ARBA00022759"/>
    </source>
</evidence>
<feature type="compositionally biased region" description="Basic and acidic residues" evidence="11">
    <location>
        <begin position="1"/>
        <end position="10"/>
    </location>
</feature>
<dbReference type="SMART" id="SM00892">
    <property type="entry name" value="Endonuclease_NS"/>
    <property type="match status" value="1"/>
</dbReference>
<dbReference type="InterPro" id="IPR040255">
    <property type="entry name" value="Non-specific_endonuclease"/>
</dbReference>
<keyword evidence="3 10" id="KW-0540">Nuclease</keyword>
<comment type="cofactor">
    <cofactor evidence="1 10">
        <name>Mg(2+)</name>
        <dbReference type="ChEBI" id="CHEBI:18420"/>
    </cofactor>
</comment>
<evidence type="ECO:0000256" key="9">
    <source>
        <dbReference type="PIRSR" id="PIRSR640255-2"/>
    </source>
</evidence>
<dbReference type="PANTHER" id="PTHR13966">
    <property type="entry name" value="ENDONUCLEASE RELATED"/>
    <property type="match status" value="1"/>
</dbReference>
<dbReference type="GO" id="GO:0006309">
    <property type="term" value="P:apoptotic DNA fragmentation"/>
    <property type="evidence" value="ECO:0007669"/>
    <property type="project" value="TreeGrafter"/>
</dbReference>
<dbReference type="AlphaFoldDB" id="A0A1X2IM99"/>
<feature type="active site" description="Proton acceptor" evidence="8">
    <location>
        <position position="110"/>
    </location>
</feature>
<dbReference type="EC" id="3.1.30.-" evidence="10"/>
<evidence type="ECO:0000256" key="7">
    <source>
        <dbReference type="ARBA" id="ARBA00022842"/>
    </source>
</evidence>
<proteinExistence type="inferred from homology"/>
<protein>
    <recommendedName>
        <fullName evidence="10">Endonuclease</fullName>
        <ecNumber evidence="10">3.1.30.-</ecNumber>
    </recommendedName>
</protein>
<dbReference type="InterPro" id="IPR044925">
    <property type="entry name" value="His-Me_finger_sf"/>
</dbReference>
<feature type="domain" description="DNA/RNA non-specific endonuclease/pyrophosphatase/phosphodiesterase" evidence="13">
    <location>
        <begin position="44"/>
        <end position="258"/>
    </location>
</feature>
<dbReference type="GO" id="GO:0046872">
    <property type="term" value="F:metal ion binding"/>
    <property type="evidence" value="ECO:0007669"/>
    <property type="project" value="UniProtKB-KW"/>
</dbReference>
<dbReference type="InterPro" id="IPR020821">
    <property type="entry name" value="ENPP1-3/EXOG-like_nuc-like"/>
</dbReference>
<dbReference type="Gene3D" id="3.40.570.10">
    <property type="entry name" value="Extracellular Endonuclease, subunit A"/>
    <property type="match status" value="1"/>
</dbReference>
<organism evidence="14 15">
    <name type="scientific">Absidia repens</name>
    <dbReference type="NCBI Taxonomy" id="90262"/>
    <lineage>
        <taxon>Eukaryota</taxon>
        <taxon>Fungi</taxon>
        <taxon>Fungi incertae sedis</taxon>
        <taxon>Mucoromycota</taxon>
        <taxon>Mucoromycotina</taxon>
        <taxon>Mucoromycetes</taxon>
        <taxon>Mucorales</taxon>
        <taxon>Cunninghamellaceae</taxon>
        <taxon>Absidia</taxon>
    </lineage>
</organism>
<evidence type="ECO:0000256" key="4">
    <source>
        <dbReference type="ARBA" id="ARBA00022723"/>
    </source>
</evidence>
<dbReference type="GO" id="GO:0003676">
    <property type="term" value="F:nucleic acid binding"/>
    <property type="evidence" value="ECO:0007669"/>
    <property type="project" value="InterPro"/>
</dbReference>
<dbReference type="Proteomes" id="UP000193560">
    <property type="component" value="Unassembled WGS sequence"/>
</dbReference>
<dbReference type="InterPro" id="IPR018524">
    <property type="entry name" value="DNA/RNA_endonuclease_AS"/>
</dbReference>
<dbReference type="STRING" id="90262.A0A1X2IM99"/>
<evidence type="ECO:0000256" key="11">
    <source>
        <dbReference type="SAM" id="MobiDB-lite"/>
    </source>
</evidence>
<sequence>MIEKRGEQQQHSESSAATGDDGKSNLTSTILQFGDPGTARDFLERDEYIISYDRRDRVASWVGEHLTKESLVTGEGVNRNGSKFKEDPDVLPLFRSKLADYSGSGYDRGHMAPAGDAVADQESMDQTFYLSNMSPQVGIGFNRHYWAYFESFGRNLTQSFSDVYVFTGPLFLPQPSDKDSKKYTMTYPVLNGNVAVPTHFYKVFLVPDGKKDGSYASAAFILPNQSIPSKTDLKKFKVDLEVLEKASGLIFFDKLDAKSIGDLCSLITCAIKQFNG</sequence>
<dbReference type="GO" id="GO:0000014">
    <property type="term" value="F:single-stranded DNA endodeoxyribonuclease activity"/>
    <property type="evidence" value="ECO:0007669"/>
    <property type="project" value="TreeGrafter"/>
</dbReference>
<keyword evidence="5 10" id="KW-0255">Endonuclease</keyword>
<dbReference type="Pfam" id="PF01223">
    <property type="entry name" value="Endonuclease_NS"/>
    <property type="match status" value="1"/>
</dbReference>
<evidence type="ECO:0000256" key="1">
    <source>
        <dbReference type="ARBA" id="ARBA00001946"/>
    </source>
</evidence>
<dbReference type="SMART" id="SM00477">
    <property type="entry name" value="NUC"/>
    <property type="match status" value="1"/>
</dbReference>
<dbReference type="CDD" id="cd00091">
    <property type="entry name" value="NUC"/>
    <property type="match status" value="1"/>
</dbReference>
<keyword evidence="7" id="KW-0460">Magnesium</keyword>
<evidence type="ECO:0000256" key="3">
    <source>
        <dbReference type="ARBA" id="ARBA00022722"/>
    </source>
</evidence>
<keyword evidence="4 9" id="KW-0479">Metal-binding</keyword>
<evidence type="ECO:0000259" key="12">
    <source>
        <dbReference type="SMART" id="SM00477"/>
    </source>
</evidence>
<dbReference type="InterPro" id="IPR001604">
    <property type="entry name" value="Endo_G_ENPP1-like_dom"/>
</dbReference>